<keyword evidence="5" id="KW-0812">Transmembrane</keyword>
<keyword evidence="7" id="KW-1133">Transmembrane helix</keyword>
<evidence type="ECO:0000256" key="3">
    <source>
        <dbReference type="ARBA" id="ARBA00010617"/>
    </source>
</evidence>
<dbReference type="Proteomes" id="UP000436088">
    <property type="component" value="Unassembled WGS sequence"/>
</dbReference>
<comment type="cofactor">
    <cofactor evidence="1">
        <name>heme</name>
        <dbReference type="ChEBI" id="CHEBI:30413"/>
    </cofactor>
</comment>
<dbReference type="PANTHER" id="PTHR47947:SF26">
    <property type="entry name" value="CYTOCHROME P450"/>
    <property type="match status" value="1"/>
</dbReference>
<dbReference type="InterPro" id="IPR050651">
    <property type="entry name" value="Plant_Cytochrome_P450_Monoox"/>
</dbReference>
<dbReference type="GO" id="GO:0016020">
    <property type="term" value="C:membrane"/>
    <property type="evidence" value="ECO:0007669"/>
    <property type="project" value="UniProtKB-SubCell"/>
</dbReference>
<comment type="subcellular location">
    <subcellularLocation>
        <location evidence="2">Membrane</location>
    </subcellularLocation>
</comment>
<dbReference type="Pfam" id="PF00067">
    <property type="entry name" value="p450"/>
    <property type="match status" value="1"/>
</dbReference>
<keyword evidence="9 12" id="KW-0408">Iron</keyword>
<dbReference type="PROSITE" id="PS00086">
    <property type="entry name" value="CYTOCHROME_P450"/>
    <property type="match status" value="1"/>
</dbReference>
<proteinExistence type="inferred from homology"/>
<keyword evidence="10 12" id="KW-0503">Monooxygenase</keyword>
<evidence type="ECO:0000256" key="5">
    <source>
        <dbReference type="ARBA" id="ARBA00022692"/>
    </source>
</evidence>
<dbReference type="InterPro" id="IPR002401">
    <property type="entry name" value="Cyt_P450_E_grp-I"/>
</dbReference>
<organism evidence="13 14">
    <name type="scientific">Hibiscus syriacus</name>
    <name type="common">Rose of Sharon</name>
    <dbReference type="NCBI Taxonomy" id="106335"/>
    <lineage>
        <taxon>Eukaryota</taxon>
        <taxon>Viridiplantae</taxon>
        <taxon>Streptophyta</taxon>
        <taxon>Embryophyta</taxon>
        <taxon>Tracheophyta</taxon>
        <taxon>Spermatophyta</taxon>
        <taxon>Magnoliopsida</taxon>
        <taxon>eudicotyledons</taxon>
        <taxon>Gunneridae</taxon>
        <taxon>Pentapetalae</taxon>
        <taxon>rosids</taxon>
        <taxon>malvids</taxon>
        <taxon>Malvales</taxon>
        <taxon>Malvaceae</taxon>
        <taxon>Malvoideae</taxon>
        <taxon>Hibiscus</taxon>
    </lineage>
</organism>
<comment type="similarity">
    <text evidence="3 12">Belongs to the cytochrome P450 family.</text>
</comment>
<evidence type="ECO:0000256" key="1">
    <source>
        <dbReference type="ARBA" id="ARBA00001971"/>
    </source>
</evidence>
<comment type="caution">
    <text evidence="13">The sequence shown here is derived from an EMBL/GenBank/DDBJ whole genome shotgun (WGS) entry which is preliminary data.</text>
</comment>
<evidence type="ECO:0000256" key="6">
    <source>
        <dbReference type="ARBA" id="ARBA00022723"/>
    </source>
</evidence>
<keyword evidence="6 12" id="KW-0479">Metal-binding</keyword>
<dbReference type="GO" id="GO:0005506">
    <property type="term" value="F:iron ion binding"/>
    <property type="evidence" value="ECO:0007669"/>
    <property type="project" value="InterPro"/>
</dbReference>
<evidence type="ECO:0000256" key="9">
    <source>
        <dbReference type="ARBA" id="ARBA00023004"/>
    </source>
</evidence>
<evidence type="ECO:0000256" key="7">
    <source>
        <dbReference type="ARBA" id="ARBA00022989"/>
    </source>
</evidence>
<evidence type="ECO:0000256" key="8">
    <source>
        <dbReference type="ARBA" id="ARBA00023002"/>
    </source>
</evidence>
<evidence type="ECO:0000256" key="12">
    <source>
        <dbReference type="RuleBase" id="RU000461"/>
    </source>
</evidence>
<dbReference type="EMBL" id="VEPZ02000967">
    <property type="protein sequence ID" value="KAE8706825.1"/>
    <property type="molecule type" value="Genomic_DNA"/>
</dbReference>
<dbReference type="SUPFAM" id="SSF48264">
    <property type="entry name" value="Cytochrome P450"/>
    <property type="match status" value="1"/>
</dbReference>
<protein>
    <submittedName>
        <fullName evidence="13">Cytochrome P450</fullName>
    </submittedName>
</protein>
<sequence>MNWTLSSVKTGWCKNPTWRIYSISKPLSKKQPDYTPPRPSPCRMNPLKTAPWSATLFRQAHSLGQNFEFIPFGSGRKVCPGISSALQILNLNLAVLLQSFEITTPDDEPVDIREGAGLTNLKAAPLNVVFTPRLPPHLYE</sequence>
<accession>A0A6A3AUR0</accession>
<dbReference type="Gene3D" id="1.10.630.10">
    <property type="entry name" value="Cytochrome P450"/>
    <property type="match status" value="1"/>
</dbReference>
<dbReference type="GO" id="GO:0016705">
    <property type="term" value="F:oxidoreductase activity, acting on paired donors, with incorporation or reduction of molecular oxygen"/>
    <property type="evidence" value="ECO:0007669"/>
    <property type="project" value="InterPro"/>
</dbReference>
<dbReference type="GO" id="GO:0004497">
    <property type="term" value="F:monooxygenase activity"/>
    <property type="evidence" value="ECO:0007669"/>
    <property type="project" value="UniProtKB-KW"/>
</dbReference>
<keyword evidence="14" id="KW-1185">Reference proteome</keyword>
<keyword evidence="4 12" id="KW-0349">Heme</keyword>
<dbReference type="AlphaFoldDB" id="A0A6A3AUR0"/>
<evidence type="ECO:0000256" key="2">
    <source>
        <dbReference type="ARBA" id="ARBA00004370"/>
    </source>
</evidence>
<evidence type="ECO:0000256" key="4">
    <source>
        <dbReference type="ARBA" id="ARBA00022617"/>
    </source>
</evidence>
<dbReference type="PANTHER" id="PTHR47947">
    <property type="entry name" value="CYTOCHROME P450 82C3-RELATED"/>
    <property type="match status" value="1"/>
</dbReference>
<dbReference type="InterPro" id="IPR001128">
    <property type="entry name" value="Cyt_P450"/>
</dbReference>
<evidence type="ECO:0000256" key="11">
    <source>
        <dbReference type="ARBA" id="ARBA00023136"/>
    </source>
</evidence>
<dbReference type="PRINTS" id="PR00463">
    <property type="entry name" value="EP450I"/>
</dbReference>
<dbReference type="GO" id="GO:0020037">
    <property type="term" value="F:heme binding"/>
    <property type="evidence" value="ECO:0007669"/>
    <property type="project" value="InterPro"/>
</dbReference>
<evidence type="ECO:0000313" key="14">
    <source>
        <dbReference type="Proteomes" id="UP000436088"/>
    </source>
</evidence>
<dbReference type="InterPro" id="IPR017972">
    <property type="entry name" value="Cyt_P450_CS"/>
</dbReference>
<reference evidence="13" key="1">
    <citation type="submission" date="2019-09" db="EMBL/GenBank/DDBJ databases">
        <title>Draft genome information of white flower Hibiscus syriacus.</title>
        <authorList>
            <person name="Kim Y.-M."/>
        </authorList>
    </citation>
    <scope>NUCLEOTIDE SEQUENCE [LARGE SCALE GENOMIC DNA]</scope>
    <source>
        <strain evidence="13">YM2019G1</strain>
    </source>
</reference>
<keyword evidence="8 12" id="KW-0560">Oxidoreductase</keyword>
<keyword evidence="11" id="KW-0472">Membrane</keyword>
<evidence type="ECO:0000256" key="10">
    <source>
        <dbReference type="ARBA" id="ARBA00023033"/>
    </source>
</evidence>
<evidence type="ECO:0000313" key="13">
    <source>
        <dbReference type="EMBL" id="KAE8706825.1"/>
    </source>
</evidence>
<gene>
    <name evidence="13" type="ORF">F3Y22_tig00110388pilonHSYRG00356</name>
</gene>
<dbReference type="InterPro" id="IPR036396">
    <property type="entry name" value="Cyt_P450_sf"/>
</dbReference>
<name>A0A6A3AUR0_HIBSY</name>